<comment type="similarity">
    <text evidence="1">Belongs to the short-chain dehydrogenases/reductases (SDR) family.</text>
</comment>
<dbReference type="PANTHER" id="PTHR43180:SF16">
    <property type="entry name" value="BACILYSIN BIOSYNTHESIS OXIDOREDUCTASE BACC"/>
    <property type="match status" value="1"/>
</dbReference>
<dbReference type="PRINTS" id="PR00081">
    <property type="entry name" value="GDHRDH"/>
</dbReference>
<dbReference type="GO" id="GO:0016491">
    <property type="term" value="F:oxidoreductase activity"/>
    <property type="evidence" value="ECO:0007669"/>
    <property type="project" value="UniProtKB-KW"/>
</dbReference>
<sequence>MSPVPKYDFNAQGRRLPQLDLSSLKINIAFIRNKTIVITGGASGFGAGFCTEWAPHGANIIIGDVNVAAGEALIAKLRLETNNKNLHFIHLDVTSWRSQVDFFREAVRLSPHGGIDTVVANAGVNGPREANLFENPMSDYLNDPDPPAPTLKTIDVNLTGVLYTAHLALFYLPRNPDSTPCSPTSPSGPGQRDRHLILLGSIASLYPVVTQTPYTVSKHAVLGLFRSLRMNAPLSSGIRVNMLCPYFVHTPILGTPARLVLSGNAIGSVEDVVEAATCLVSRPEIIGRALVIGPKVKVRVQVDEDGIGLGGTDGIPYVEQVFEVADPERSGMPDGQGAIQERAIWEVYADDFQHADHFTARMMNLNQAASAVKGWIGFAVDMASAITWRLWSGKPNREMTPVKKERTSK</sequence>
<dbReference type="InterPro" id="IPR020904">
    <property type="entry name" value="Sc_DH/Rdtase_CS"/>
</dbReference>
<evidence type="ECO:0000256" key="1">
    <source>
        <dbReference type="ARBA" id="ARBA00006484"/>
    </source>
</evidence>
<evidence type="ECO:0000313" key="4">
    <source>
        <dbReference type="EMBL" id="OXV08625.1"/>
    </source>
</evidence>
<protein>
    <submittedName>
        <fullName evidence="4">Uncharacterized protein</fullName>
    </submittedName>
</protein>
<dbReference type="PANTHER" id="PTHR43180">
    <property type="entry name" value="3-OXOACYL-(ACYL-CARRIER-PROTEIN) REDUCTASE (AFU_ORTHOLOGUE AFUA_6G11210)"/>
    <property type="match status" value="1"/>
</dbReference>
<name>A0A232LWT7_9EURO</name>
<gene>
    <name evidence="4" type="ORF">Egran_03613</name>
</gene>
<dbReference type="InterPro" id="IPR002347">
    <property type="entry name" value="SDR_fam"/>
</dbReference>
<dbReference type="Pfam" id="PF00106">
    <property type="entry name" value="adh_short"/>
    <property type="match status" value="1"/>
</dbReference>
<dbReference type="InterPro" id="IPR036291">
    <property type="entry name" value="NAD(P)-bd_dom_sf"/>
</dbReference>
<dbReference type="OrthoDB" id="5371740at2759"/>
<dbReference type="AlphaFoldDB" id="A0A232LWT7"/>
<reference evidence="4 5" key="1">
    <citation type="journal article" date="2015" name="Environ. Microbiol.">
        <title>Metagenome sequence of Elaphomyces granulatus from sporocarp tissue reveals Ascomycota ectomycorrhizal fingerprints of genome expansion and a Proteobacteria-rich microbiome.</title>
        <authorList>
            <person name="Quandt C.A."/>
            <person name="Kohler A."/>
            <person name="Hesse C.N."/>
            <person name="Sharpton T.J."/>
            <person name="Martin F."/>
            <person name="Spatafora J.W."/>
        </authorList>
    </citation>
    <scope>NUCLEOTIDE SEQUENCE [LARGE SCALE GENOMIC DNA]</scope>
    <source>
        <strain evidence="4 5">OSC145934</strain>
    </source>
</reference>
<proteinExistence type="inferred from homology"/>
<keyword evidence="3" id="KW-0560">Oxidoreductase</keyword>
<evidence type="ECO:0000313" key="5">
    <source>
        <dbReference type="Proteomes" id="UP000243515"/>
    </source>
</evidence>
<comment type="caution">
    <text evidence="4">The sequence shown here is derived from an EMBL/GenBank/DDBJ whole genome shotgun (WGS) entry which is preliminary data.</text>
</comment>
<dbReference type="EMBL" id="NPHW01003983">
    <property type="protein sequence ID" value="OXV08625.1"/>
    <property type="molecule type" value="Genomic_DNA"/>
</dbReference>
<evidence type="ECO:0000256" key="3">
    <source>
        <dbReference type="ARBA" id="ARBA00023002"/>
    </source>
</evidence>
<dbReference type="SUPFAM" id="SSF51735">
    <property type="entry name" value="NAD(P)-binding Rossmann-fold domains"/>
    <property type="match status" value="1"/>
</dbReference>
<dbReference type="Proteomes" id="UP000243515">
    <property type="component" value="Unassembled WGS sequence"/>
</dbReference>
<keyword evidence="2" id="KW-0521">NADP</keyword>
<organism evidence="4 5">
    <name type="scientific">Elaphomyces granulatus</name>
    <dbReference type="NCBI Taxonomy" id="519963"/>
    <lineage>
        <taxon>Eukaryota</taxon>
        <taxon>Fungi</taxon>
        <taxon>Dikarya</taxon>
        <taxon>Ascomycota</taxon>
        <taxon>Pezizomycotina</taxon>
        <taxon>Eurotiomycetes</taxon>
        <taxon>Eurotiomycetidae</taxon>
        <taxon>Eurotiales</taxon>
        <taxon>Elaphomycetaceae</taxon>
        <taxon>Elaphomyces</taxon>
    </lineage>
</organism>
<evidence type="ECO:0000256" key="2">
    <source>
        <dbReference type="ARBA" id="ARBA00022857"/>
    </source>
</evidence>
<accession>A0A232LWT7</accession>
<dbReference type="Gene3D" id="3.40.50.720">
    <property type="entry name" value="NAD(P)-binding Rossmann-like Domain"/>
    <property type="match status" value="1"/>
</dbReference>
<keyword evidence="5" id="KW-1185">Reference proteome</keyword>
<dbReference type="PROSITE" id="PS00061">
    <property type="entry name" value="ADH_SHORT"/>
    <property type="match status" value="1"/>
</dbReference>